<accession>A0ABR2ZMD1</accession>
<evidence type="ECO:0000256" key="2">
    <source>
        <dbReference type="SAM" id="SignalP"/>
    </source>
</evidence>
<dbReference type="EMBL" id="JBBXMP010000104">
    <property type="protein sequence ID" value="KAL0062470.1"/>
    <property type="molecule type" value="Genomic_DNA"/>
</dbReference>
<name>A0ABR2ZMD1_9AGAR</name>
<organism evidence="3 4">
    <name type="scientific">Marasmius tenuissimus</name>
    <dbReference type="NCBI Taxonomy" id="585030"/>
    <lineage>
        <taxon>Eukaryota</taxon>
        <taxon>Fungi</taxon>
        <taxon>Dikarya</taxon>
        <taxon>Basidiomycota</taxon>
        <taxon>Agaricomycotina</taxon>
        <taxon>Agaricomycetes</taxon>
        <taxon>Agaricomycetidae</taxon>
        <taxon>Agaricales</taxon>
        <taxon>Marasmiineae</taxon>
        <taxon>Marasmiaceae</taxon>
        <taxon>Marasmius</taxon>
    </lineage>
</organism>
<feature type="chain" id="PRO_5046578806" evidence="2">
    <location>
        <begin position="25"/>
        <end position="551"/>
    </location>
</feature>
<evidence type="ECO:0000313" key="3">
    <source>
        <dbReference type="EMBL" id="KAL0062470.1"/>
    </source>
</evidence>
<dbReference type="Proteomes" id="UP001437256">
    <property type="component" value="Unassembled WGS sequence"/>
</dbReference>
<dbReference type="Pfam" id="PF07103">
    <property type="entry name" value="DUF1365"/>
    <property type="match status" value="1"/>
</dbReference>
<keyword evidence="4" id="KW-1185">Reference proteome</keyword>
<evidence type="ECO:0000313" key="4">
    <source>
        <dbReference type="Proteomes" id="UP001437256"/>
    </source>
</evidence>
<proteinExistence type="predicted"/>
<keyword evidence="2" id="KW-0732">Signal</keyword>
<dbReference type="InterPro" id="IPR010775">
    <property type="entry name" value="DUF1365"/>
</dbReference>
<feature type="signal peptide" evidence="2">
    <location>
        <begin position="1"/>
        <end position="24"/>
    </location>
</feature>
<dbReference type="PANTHER" id="PTHR33973">
    <property type="entry name" value="OS07G0153300 PROTEIN"/>
    <property type="match status" value="1"/>
</dbReference>
<evidence type="ECO:0000256" key="1">
    <source>
        <dbReference type="SAM" id="MobiDB-lite"/>
    </source>
</evidence>
<protein>
    <submittedName>
        <fullName evidence="3">Uncharacterized protein</fullName>
    </submittedName>
</protein>
<sequence>MSAITSIALVTLLFSLFFLLSYLSQQTTKHSSESSPNGYILWNQVTHSRLLPVESAHAFTYPTVALLVSLNSLESGALDLGYGRIFGYGGIHARLLGLRADPYLMISTGKLGGIRGKLVALLEERGFFREAEEFGDAWMLTMPSYLGFEGINPLTVYLCYKAGCDELWLVILEVHNTFGESHTYVLEVGTNEDPLQDSARAGYYTVSVRKTSFPPNAKTRKDGSPPPRPAISVHLHTPSPSGPGPLKLTALLRATHSMPLTTQNIIRTLVRYPLTLLLSLPRILYHAWILHYKKHLDVFIRPEPFAVPVTPPTELISTRAPSGGVRWQPIGLFETFCRQSVHHFVERRVKELGIRVVLRAGDPSTPDVEFGSAAEKSTLMIRFMSPRFYTILVMAPCAELAHLLGARSEKLFEVEEEDVGLLLKLFATGSEGGLTGRSTFTQRLRCWALPEKLRQATSGEIPRAHFIDSEWRWSTVVVGLVLILGFLEKSIFSMMNARVVPGDAPWEEWERAEEVYLSEGHYSKQKVVGSNWRGGPVGSVVGRHTSKSSRI</sequence>
<gene>
    <name evidence="3" type="ORF">AAF712_010682</name>
</gene>
<reference evidence="3 4" key="1">
    <citation type="submission" date="2024-05" db="EMBL/GenBank/DDBJ databases">
        <title>A draft genome resource for the thread blight pathogen Marasmius tenuissimus strain MS-2.</title>
        <authorList>
            <person name="Yulfo-Soto G.E."/>
            <person name="Baruah I.K."/>
            <person name="Amoako-Attah I."/>
            <person name="Bukari Y."/>
            <person name="Meinhardt L.W."/>
            <person name="Bailey B.A."/>
            <person name="Cohen S.P."/>
        </authorList>
    </citation>
    <scope>NUCLEOTIDE SEQUENCE [LARGE SCALE GENOMIC DNA]</scope>
    <source>
        <strain evidence="3 4">MS-2</strain>
    </source>
</reference>
<comment type="caution">
    <text evidence="3">The sequence shown here is derived from an EMBL/GenBank/DDBJ whole genome shotgun (WGS) entry which is preliminary data.</text>
</comment>
<dbReference type="PANTHER" id="PTHR33973:SF4">
    <property type="entry name" value="OS07G0153300 PROTEIN"/>
    <property type="match status" value="1"/>
</dbReference>
<feature type="region of interest" description="Disordered" evidence="1">
    <location>
        <begin position="212"/>
        <end position="242"/>
    </location>
</feature>